<feature type="domain" description="Gfo/Idh/MocA-like oxidoreductase N-terminal" evidence="3">
    <location>
        <begin position="4"/>
        <end position="96"/>
    </location>
</feature>
<dbReference type="Gene3D" id="3.30.360.10">
    <property type="entry name" value="Dihydrodipicolinate Reductase, domain 2"/>
    <property type="match status" value="1"/>
</dbReference>
<keyword evidence="6" id="KW-1185">Reference proteome</keyword>
<name>A0A7V9Z8H2_9BACL</name>
<dbReference type="Pfam" id="PF01408">
    <property type="entry name" value="GFO_IDH_MocA"/>
    <property type="match status" value="1"/>
</dbReference>
<evidence type="ECO:0000259" key="4">
    <source>
        <dbReference type="Pfam" id="PF22725"/>
    </source>
</evidence>
<dbReference type="InterPro" id="IPR050984">
    <property type="entry name" value="Gfo/Idh/MocA_domain"/>
</dbReference>
<evidence type="ECO:0000313" key="6">
    <source>
        <dbReference type="Proteomes" id="UP000523087"/>
    </source>
</evidence>
<evidence type="ECO:0000256" key="1">
    <source>
        <dbReference type="ARBA" id="ARBA00010928"/>
    </source>
</evidence>
<feature type="domain" description="GFO/IDH/MocA-like oxidoreductase" evidence="4">
    <location>
        <begin position="105"/>
        <end position="223"/>
    </location>
</feature>
<comment type="similarity">
    <text evidence="1">Belongs to the Gfo/Idh/MocA family.</text>
</comment>
<dbReference type="AlphaFoldDB" id="A0A7V9Z8H2"/>
<organism evidence="5 6">
    <name type="scientific">Thermaerobacillus caldiproteolyticus</name>
    <dbReference type="NCBI Taxonomy" id="247480"/>
    <lineage>
        <taxon>Bacteria</taxon>
        <taxon>Bacillati</taxon>
        <taxon>Bacillota</taxon>
        <taxon>Bacilli</taxon>
        <taxon>Bacillales</taxon>
        <taxon>Anoxybacillaceae</taxon>
        <taxon>Thermaerobacillus</taxon>
    </lineage>
</organism>
<accession>A0A7V9Z8H2</accession>
<keyword evidence="2" id="KW-0560">Oxidoreductase</keyword>
<evidence type="ECO:0000313" key="5">
    <source>
        <dbReference type="EMBL" id="MBA2875990.1"/>
    </source>
</evidence>
<dbReference type="PANTHER" id="PTHR22604">
    <property type="entry name" value="OXIDOREDUCTASES"/>
    <property type="match status" value="1"/>
</dbReference>
<sequence length="313" mass="35328">MRREVVAIASGSGKAHEAAVQLGIPTAYNSYEKLLADPNIDAVYIPLPNSMHVEWTIKAAEHKKHVLCEKPAALCEADVRRMIEACKENNVIFMEAFMYQFHPQHQRVKEILASGEIGDVKLMSSSFSFYLHDRETNIRMDAKLGGGSLFDVGCYCVHSIRNLLSTEPIELYVQANCHERYQIDMSASGWMRMKNGVHALFDCSFEMFPGNEYDIIGTKGKIEVPRAYRPDLHEGKGVIVIRTDDGEIKEEVISADQYVLEIEHFSDCIIRGRQPLYSENGIIQNARVIDACRISIETGKVIMLNHREKGGFS</sequence>
<dbReference type="Pfam" id="PF22725">
    <property type="entry name" value="GFO_IDH_MocA_C3"/>
    <property type="match status" value="1"/>
</dbReference>
<dbReference type="GO" id="GO:0000166">
    <property type="term" value="F:nucleotide binding"/>
    <property type="evidence" value="ECO:0007669"/>
    <property type="project" value="InterPro"/>
</dbReference>
<proteinExistence type="inferred from homology"/>
<dbReference type="InterPro" id="IPR000683">
    <property type="entry name" value="Gfo/Idh/MocA-like_OxRdtase_N"/>
</dbReference>
<dbReference type="Gene3D" id="3.40.50.720">
    <property type="entry name" value="NAD(P)-binding Rossmann-like Domain"/>
    <property type="match status" value="1"/>
</dbReference>
<dbReference type="InterPro" id="IPR036291">
    <property type="entry name" value="NAD(P)-bd_dom_sf"/>
</dbReference>
<dbReference type="PANTHER" id="PTHR22604:SF105">
    <property type="entry name" value="TRANS-1,2-DIHYDROBENZENE-1,2-DIOL DEHYDROGENASE"/>
    <property type="match status" value="1"/>
</dbReference>
<protein>
    <submittedName>
        <fullName evidence="5">Putative dehydrogenase</fullName>
    </submittedName>
</protein>
<evidence type="ECO:0000256" key="2">
    <source>
        <dbReference type="ARBA" id="ARBA00023002"/>
    </source>
</evidence>
<dbReference type="EMBL" id="JACDUT010000008">
    <property type="protein sequence ID" value="MBA2875990.1"/>
    <property type="molecule type" value="Genomic_DNA"/>
</dbReference>
<dbReference type="SUPFAM" id="SSF51735">
    <property type="entry name" value="NAD(P)-binding Rossmann-fold domains"/>
    <property type="match status" value="1"/>
</dbReference>
<dbReference type="InterPro" id="IPR055170">
    <property type="entry name" value="GFO_IDH_MocA-like_dom"/>
</dbReference>
<evidence type="ECO:0000259" key="3">
    <source>
        <dbReference type="Pfam" id="PF01408"/>
    </source>
</evidence>
<dbReference type="GO" id="GO:0016491">
    <property type="term" value="F:oxidoreductase activity"/>
    <property type="evidence" value="ECO:0007669"/>
    <property type="project" value="UniProtKB-KW"/>
</dbReference>
<reference evidence="5 6" key="1">
    <citation type="submission" date="2020-07" db="EMBL/GenBank/DDBJ databases">
        <title>Genomic Encyclopedia of Type Strains, Phase IV (KMG-IV): sequencing the most valuable type-strain genomes for metagenomic binning, comparative biology and taxonomic classification.</title>
        <authorList>
            <person name="Goeker M."/>
        </authorList>
    </citation>
    <scope>NUCLEOTIDE SEQUENCE [LARGE SCALE GENOMIC DNA]</scope>
    <source>
        <strain evidence="5 6">DSM 15730</strain>
    </source>
</reference>
<comment type="caution">
    <text evidence="5">The sequence shown here is derived from an EMBL/GenBank/DDBJ whole genome shotgun (WGS) entry which is preliminary data.</text>
</comment>
<gene>
    <name evidence="5" type="ORF">HNR31_002784</name>
</gene>
<dbReference type="SUPFAM" id="SSF55347">
    <property type="entry name" value="Glyceraldehyde-3-phosphate dehydrogenase-like, C-terminal domain"/>
    <property type="match status" value="1"/>
</dbReference>
<dbReference type="Proteomes" id="UP000523087">
    <property type="component" value="Unassembled WGS sequence"/>
</dbReference>